<dbReference type="AlphaFoldDB" id="G2XLR9"/>
<evidence type="ECO:0000256" key="3">
    <source>
        <dbReference type="ARBA" id="ARBA00022827"/>
    </source>
</evidence>
<dbReference type="Gene3D" id="3.50.50.60">
    <property type="entry name" value="FAD/NAD(P)-binding domain"/>
    <property type="match status" value="1"/>
</dbReference>
<dbReference type="InterPro" id="IPR051871">
    <property type="entry name" value="GMC_Oxidoreductase-Related"/>
</dbReference>
<gene>
    <name evidence="5" type="primary">orf153</name>
</gene>
<dbReference type="Pfam" id="PF05199">
    <property type="entry name" value="GMC_oxred_C"/>
    <property type="match status" value="1"/>
</dbReference>
<reference evidence="5" key="2">
    <citation type="journal article" date="2011" name="Genome Biol. Evol.">
        <title>Structural and content diversity of mitochondrial genome in beet: a comparative genomic analysis.</title>
        <authorList>
            <person name="Darracq A."/>
            <person name="Varre J.S."/>
            <person name="Marechal-Drouard L."/>
            <person name="Courseaux A."/>
            <person name="Saumitou-Laprade P."/>
            <person name="Oztas S."/>
            <person name="Vacherie B."/>
            <person name="Barbe V.and.Touzet.P."/>
        </authorList>
    </citation>
    <scope>NUCLEOTIDE SEQUENCE</scope>
</reference>
<keyword evidence="2" id="KW-0285">Flavoprotein</keyword>
<protein>
    <recommendedName>
        <fullName evidence="4">Glucose-methanol-choline oxidoreductase C-terminal domain-containing protein</fullName>
    </recommendedName>
</protein>
<evidence type="ECO:0000256" key="1">
    <source>
        <dbReference type="ARBA" id="ARBA00001974"/>
    </source>
</evidence>
<dbReference type="RefSeq" id="YP_004842100.1">
    <property type="nucleotide sequence ID" value="NC_015994.1"/>
</dbReference>
<dbReference type="EMBL" id="FQ378026">
    <property type="protein sequence ID" value="CBX24902.1"/>
    <property type="molecule type" value="Genomic_DNA"/>
</dbReference>
<dbReference type="Gene3D" id="3.30.410.40">
    <property type="match status" value="1"/>
</dbReference>
<feature type="domain" description="Glucose-methanol-choline oxidoreductase C-terminal" evidence="4">
    <location>
        <begin position="7"/>
        <end position="147"/>
    </location>
</feature>
<dbReference type="InterPro" id="IPR007867">
    <property type="entry name" value="GMC_OxRtase_C"/>
</dbReference>
<evidence type="ECO:0000313" key="5">
    <source>
        <dbReference type="EMBL" id="CBX24902.1"/>
    </source>
</evidence>
<keyword evidence="3" id="KW-0274">FAD</keyword>
<accession>G2XLR9</accession>
<evidence type="ECO:0000259" key="4">
    <source>
        <dbReference type="Pfam" id="PF05199"/>
    </source>
</evidence>
<dbReference type="InterPro" id="IPR036188">
    <property type="entry name" value="FAD/NAD-bd_sf"/>
</dbReference>
<name>G2XLR9_BETMA</name>
<dbReference type="SUPFAM" id="SSF51905">
    <property type="entry name" value="FAD/NAD(P)-binding domain"/>
    <property type="match status" value="1"/>
</dbReference>
<keyword evidence="5" id="KW-0496">Mitochondrion</keyword>
<dbReference type="PANTHER" id="PTHR45968">
    <property type="entry name" value="OSJNBA0019K04.7 PROTEIN"/>
    <property type="match status" value="1"/>
</dbReference>
<dbReference type="GeneID" id="11124011"/>
<dbReference type="GO" id="GO:0016614">
    <property type="term" value="F:oxidoreductase activity, acting on CH-OH group of donors"/>
    <property type="evidence" value="ECO:0007669"/>
    <property type="project" value="InterPro"/>
</dbReference>
<evidence type="ECO:0000256" key="2">
    <source>
        <dbReference type="ARBA" id="ARBA00022630"/>
    </source>
</evidence>
<dbReference type="SUPFAM" id="SSF54373">
    <property type="entry name" value="FAD-linked reductases, C-terminal domain"/>
    <property type="match status" value="1"/>
</dbReference>
<sequence length="153" mass="17136">MEKISGPLSSGYLHLASTDVRLNPSIQFNYFSNTKDRELCVACMRKIRGILRSRSMEDFKFNTCFGQRDFRFMGPSLPADQSDDVLMGEFYRQTVSTIWHYHGGCVVGKVVDRDLRVIGINALRVVDGSILTISPGTNPQATVLMLGRSIGLR</sequence>
<geneLocation type="mitochondrion" evidence="5"/>
<proteinExistence type="predicted"/>
<reference evidence="5" key="1">
    <citation type="submission" date="2010-11" db="EMBL/GenBank/DDBJ databases">
        <authorList>
            <person name="Genoscope - CEA"/>
        </authorList>
    </citation>
    <scope>NUCLEOTIDE SEQUENCE</scope>
</reference>
<dbReference type="PANTHER" id="PTHR45968:SF2">
    <property type="entry name" value="(R)-MANDELONITRILE LYASE-LIKE"/>
    <property type="match status" value="1"/>
</dbReference>
<comment type="cofactor">
    <cofactor evidence="1">
        <name>FAD</name>
        <dbReference type="ChEBI" id="CHEBI:57692"/>
    </cofactor>
</comment>
<organism evidence="5">
    <name type="scientific">Beta macrocarpa</name>
    <name type="common">Beet</name>
    <name type="synonym">Beta vulgaris subsp. macrocarpa</name>
    <dbReference type="NCBI Taxonomy" id="343494"/>
    <lineage>
        <taxon>Eukaryota</taxon>
        <taxon>Viridiplantae</taxon>
        <taxon>Streptophyta</taxon>
        <taxon>Embryophyta</taxon>
        <taxon>Tracheophyta</taxon>
        <taxon>Spermatophyta</taxon>
        <taxon>Magnoliopsida</taxon>
        <taxon>eudicotyledons</taxon>
        <taxon>Gunneridae</taxon>
        <taxon>Pentapetalae</taxon>
        <taxon>Caryophyllales</taxon>
        <taxon>Chenopodiaceae</taxon>
        <taxon>Betoideae</taxon>
        <taxon>Beta</taxon>
    </lineage>
</organism>